<keyword evidence="3 8" id="KW-0378">Hydrolase</keyword>
<dbReference type="AlphaFoldDB" id="A0AAE1JV64"/>
<feature type="domain" description="Glycoside hydrolase family 9" evidence="12">
    <location>
        <begin position="125"/>
        <end position="597"/>
    </location>
</feature>
<evidence type="ECO:0000256" key="6">
    <source>
        <dbReference type="ARBA" id="ARBA00023295"/>
    </source>
</evidence>
<feature type="active site" evidence="8">
    <location>
        <position position="584"/>
    </location>
</feature>
<keyword evidence="7 8" id="KW-0624">Polysaccharide degradation</keyword>
<dbReference type="InterPro" id="IPR033126">
    <property type="entry name" value="Glyco_hydro_9_Asp/Glu_AS"/>
</dbReference>
<sequence>MHTGNHWGGSFEIGNDIHGGPYNSAPADQYETTEWEDKGAASRRHHIQSQNQDLDEMQQSWLLGPEDPKKKKKEYVDLGCIVCKRKLLKWSIVTILIAFIVIGLPIIIAKSLPKHKAKPAPPDNYTLALHKALLFFNAQKSGRLPKGNGIPWRSNSALNDGSDVPELTGGLVGGYYDAGDNIKFHFPMAFTMTMLSWSVIEYRQKYEAINEYSHTRELIKWGADYLLKTFNSSAPRIDKIAAQVGVAKINATAPDDHYCWERPEDMDYQRPTTMITAGPDLAGEMAAALAAASIVFRDNTSYSQTLANNAAKLYVFARDSGKRSPYSRGIPSIEPYYNSTGYFDEYMWSGAWLFYATGNSSYLNLATNPSVAKNSKALLMVRDLIVPSWDNKLPLAMLLLTRLRIFLNPGYPYEQMLGMYHNITDLTMCSYLHQYNIFNFTKGGLIQLNHGNPQTLQYVANAAFLASLYADYNEAARVPGWYCGGTFFANKVLKDFAASQLDYIMGKNPMKMSYIVGYGKKFPRHPHHRGASTPNDHTHYSCTGGWKWRDTSHPNPNTITGAMVGGPDKFDHFGDVRTDYGQSEPTLAGNAGLVSALISLTVTNATDNGVDRNTMFSGVPPLGPPSPPPPAPWTP</sequence>
<gene>
    <name evidence="13" type="ORF">QN277_019183</name>
</gene>
<evidence type="ECO:0000256" key="10">
    <source>
        <dbReference type="SAM" id="MobiDB-lite"/>
    </source>
</evidence>
<evidence type="ECO:0000313" key="14">
    <source>
        <dbReference type="Proteomes" id="UP001293593"/>
    </source>
</evidence>
<evidence type="ECO:0000256" key="1">
    <source>
        <dbReference type="ARBA" id="ARBA00000966"/>
    </source>
</evidence>
<comment type="caution">
    <text evidence="13">The sequence shown here is derived from an EMBL/GenBank/DDBJ whole genome shotgun (WGS) entry which is preliminary data.</text>
</comment>
<keyword evidence="14" id="KW-1185">Reference proteome</keyword>
<evidence type="ECO:0000259" key="12">
    <source>
        <dbReference type="Pfam" id="PF00759"/>
    </source>
</evidence>
<comment type="catalytic activity">
    <reaction evidence="1 9">
        <text>Endohydrolysis of (1-&gt;4)-beta-D-glucosidic linkages in cellulose, lichenin and cereal beta-D-glucans.</text>
        <dbReference type="EC" id="3.2.1.4"/>
    </reaction>
</comment>
<organism evidence="13 14">
    <name type="scientific">Acacia crassicarpa</name>
    <name type="common">northern wattle</name>
    <dbReference type="NCBI Taxonomy" id="499986"/>
    <lineage>
        <taxon>Eukaryota</taxon>
        <taxon>Viridiplantae</taxon>
        <taxon>Streptophyta</taxon>
        <taxon>Embryophyta</taxon>
        <taxon>Tracheophyta</taxon>
        <taxon>Spermatophyta</taxon>
        <taxon>Magnoliopsida</taxon>
        <taxon>eudicotyledons</taxon>
        <taxon>Gunneridae</taxon>
        <taxon>Pentapetalae</taxon>
        <taxon>rosids</taxon>
        <taxon>fabids</taxon>
        <taxon>Fabales</taxon>
        <taxon>Fabaceae</taxon>
        <taxon>Caesalpinioideae</taxon>
        <taxon>mimosoid clade</taxon>
        <taxon>Acacieae</taxon>
        <taxon>Acacia</taxon>
    </lineage>
</organism>
<dbReference type="GO" id="GO:0008810">
    <property type="term" value="F:cellulase activity"/>
    <property type="evidence" value="ECO:0007669"/>
    <property type="project" value="UniProtKB-EC"/>
</dbReference>
<evidence type="ECO:0000256" key="8">
    <source>
        <dbReference type="PROSITE-ProRule" id="PRU10060"/>
    </source>
</evidence>
<feature type="active site" evidence="8">
    <location>
        <position position="575"/>
    </location>
</feature>
<evidence type="ECO:0000256" key="7">
    <source>
        <dbReference type="ARBA" id="ARBA00023326"/>
    </source>
</evidence>
<evidence type="ECO:0000256" key="5">
    <source>
        <dbReference type="ARBA" id="ARBA00023277"/>
    </source>
</evidence>
<feature type="transmembrane region" description="Helical" evidence="11">
    <location>
        <begin position="87"/>
        <end position="108"/>
    </location>
</feature>
<dbReference type="GO" id="GO:0030245">
    <property type="term" value="P:cellulose catabolic process"/>
    <property type="evidence" value="ECO:0007669"/>
    <property type="project" value="UniProtKB-KW"/>
</dbReference>
<dbReference type="InterPro" id="IPR008928">
    <property type="entry name" value="6-hairpin_glycosidase_sf"/>
</dbReference>
<feature type="compositionally biased region" description="Pro residues" evidence="10">
    <location>
        <begin position="621"/>
        <end position="635"/>
    </location>
</feature>
<proteinExistence type="inferred from homology"/>
<keyword evidence="4 9" id="KW-0136">Cellulose degradation</keyword>
<dbReference type="Pfam" id="PF00759">
    <property type="entry name" value="Glyco_hydro_9"/>
    <property type="match status" value="1"/>
</dbReference>
<dbReference type="FunFam" id="1.50.10.10:FF:000020">
    <property type="entry name" value="Endoglucanase"/>
    <property type="match status" value="1"/>
</dbReference>
<name>A0AAE1JV64_9FABA</name>
<evidence type="ECO:0000256" key="11">
    <source>
        <dbReference type="SAM" id="Phobius"/>
    </source>
</evidence>
<dbReference type="Proteomes" id="UP001293593">
    <property type="component" value="Unassembled WGS sequence"/>
</dbReference>
<keyword evidence="6 8" id="KW-0326">Glycosidase</keyword>
<keyword evidence="5 8" id="KW-0119">Carbohydrate metabolism</keyword>
<evidence type="ECO:0000313" key="13">
    <source>
        <dbReference type="EMBL" id="KAK4276213.1"/>
    </source>
</evidence>
<comment type="similarity">
    <text evidence="2 8 9">Belongs to the glycosyl hydrolase 9 (cellulase E) family.</text>
</comment>
<dbReference type="InterPro" id="IPR001701">
    <property type="entry name" value="Glyco_hydro_9"/>
</dbReference>
<feature type="region of interest" description="Disordered" evidence="10">
    <location>
        <begin position="615"/>
        <end position="635"/>
    </location>
</feature>
<dbReference type="PROSITE" id="PS00698">
    <property type="entry name" value="GH9_3"/>
    <property type="match status" value="1"/>
</dbReference>
<dbReference type="Gene3D" id="1.50.10.10">
    <property type="match status" value="1"/>
</dbReference>
<evidence type="ECO:0000256" key="9">
    <source>
        <dbReference type="RuleBase" id="RU361166"/>
    </source>
</evidence>
<evidence type="ECO:0000256" key="2">
    <source>
        <dbReference type="ARBA" id="ARBA00007072"/>
    </source>
</evidence>
<protein>
    <recommendedName>
        <fullName evidence="9">Endoglucanase</fullName>
        <ecNumber evidence="9">3.2.1.4</ecNumber>
    </recommendedName>
</protein>
<reference evidence="13" key="1">
    <citation type="submission" date="2023-10" db="EMBL/GenBank/DDBJ databases">
        <title>Chromosome-level genome of the transformable northern wattle, Acacia crassicarpa.</title>
        <authorList>
            <person name="Massaro I."/>
            <person name="Sinha N.R."/>
            <person name="Poethig S."/>
            <person name="Leichty A.R."/>
        </authorList>
    </citation>
    <scope>NUCLEOTIDE SEQUENCE</scope>
    <source>
        <strain evidence="13">Acra3RX</strain>
        <tissue evidence="13">Leaf</tissue>
    </source>
</reference>
<evidence type="ECO:0000256" key="3">
    <source>
        <dbReference type="ARBA" id="ARBA00022801"/>
    </source>
</evidence>
<dbReference type="PANTHER" id="PTHR22298">
    <property type="entry name" value="ENDO-1,4-BETA-GLUCANASE"/>
    <property type="match status" value="1"/>
</dbReference>
<keyword evidence="11" id="KW-0812">Transmembrane</keyword>
<accession>A0AAE1JV64</accession>
<dbReference type="SUPFAM" id="SSF48208">
    <property type="entry name" value="Six-hairpin glycosidases"/>
    <property type="match status" value="1"/>
</dbReference>
<dbReference type="EC" id="3.2.1.4" evidence="9"/>
<keyword evidence="11" id="KW-0472">Membrane</keyword>
<dbReference type="InterPro" id="IPR012341">
    <property type="entry name" value="6hp_glycosidase-like_sf"/>
</dbReference>
<dbReference type="EMBL" id="JAWXYG010000004">
    <property type="protein sequence ID" value="KAK4276213.1"/>
    <property type="molecule type" value="Genomic_DNA"/>
</dbReference>
<keyword evidence="11" id="KW-1133">Transmembrane helix</keyword>
<evidence type="ECO:0000256" key="4">
    <source>
        <dbReference type="ARBA" id="ARBA00023001"/>
    </source>
</evidence>